<dbReference type="GO" id="GO:0016757">
    <property type="term" value="F:glycosyltransferase activity"/>
    <property type="evidence" value="ECO:0007669"/>
    <property type="project" value="InterPro"/>
</dbReference>
<dbReference type="EMBL" id="MUTJ01000110">
    <property type="protein sequence ID" value="ONU73794.1"/>
    <property type="molecule type" value="Genomic_DNA"/>
</dbReference>
<gene>
    <name evidence="4" type="ORF">A8E72_39685</name>
    <name evidence="3" type="ORF">UE95_022980</name>
</gene>
<feature type="domain" description="Glycosyl transferase family 1" evidence="1">
    <location>
        <begin position="190"/>
        <end position="344"/>
    </location>
</feature>
<dbReference type="RefSeq" id="WP_034200920.1">
    <property type="nucleotide sequence ID" value="NZ_CAJPDB010000002.1"/>
</dbReference>
<name>A0A1V2VR84_9BURK</name>
<sequence>MHVLHFYKTYRPDSMGGVEELIGQVCSGASKRGVTSEVLTVSTDTSSVDFGDHVHHRAKVDLQVASSPFSMAAFRRFADLAKRADVIHYHFPWPFMDVVHFATHSGKPALVTYHADITRQKFLLQAYKPLQRRFLSDVDRIVATSPNYLETSPVLRQYKDKVEVIPIGLDERRYPAPDPARIAYWRDRVGPKFFLFVGNLRYYKGLHVLLDALSGSSMKAVIIGAGPVENDLKAQAARLALGDRAIFVGAVPDEDKVALLSLCHGLTFPSHLRAEAFGISLVEGAMFGKPLISTEIGTGTSFVNIANETGLIVPPEDPAAFRGAMTTLWDDPERAAVLGRNARARFERNLTSDQMIERYVDLYRRLARNDRT</sequence>
<proteinExistence type="predicted"/>
<evidence type="ECO:0000259" key="1">
    <source>
        <dbReference type="Pfam" id="PF00534"/>
    </source>
</evidence>
<dbReference type="InterPro" id="IPR028098">
    <property type="entry name" value="Glyco_trans_4-like_N"/>
</dbReference>
<dbReference type="OrthoDB" id="9802525at2"/>
<dbReference type="Gene3D" id="3.40.50.2000">
    <property type="entry name" value="Glycogen Phosphorylase B"/>
    <property type="match status" value="2"/>
</dbReference>
<dbReference type="AlphaFoldDB" id="A0A1V2VR84"/>
<feature type="domain" description="Glycosyltransferase subfamily 4-like N-terminal" evidence="2">
    <location>
        <begin position="15"/>
        <end position="172"/>
    </location>
</feature>
<reference evidence="3 6" key="3">
    <citation type="journal article" date="2017" name="Front. Microbiol.">
        <title>Genomics reveals a unique clone of Burkholderia cenocepacia harbouring an actively excising novel genomic island.</title>
        <authorList>
            <person name="Patil P."/>
            <person name="Mali S."/>
            <person name="Midha S."/>
            <person name="Gautam V."/>
            <person name="Dash L."/>
            <person name="Kumar S."/>
            <person name="Shastri J."/>
            <person name="Singhal L."/>
            <person name="Patil P.B."/>
        </authorList>
    </citation>
    <scope>NUCLEOTIDE SEQUENCE [LARGE SCALE GENOMIC DNA]</scope>
    <source>
        <strain evidence="3 6">BC-19</strain>
    </source>
</reference>
<dbReference type="EMBL" id="JYMX02000019">
    <property type="protein sequence ID" value="MCW3714153.1"/>
    <property type="molecule type" value="Genomic_DNA"/>
</dbReference>
<organism evidence="4 5">
    <name type="scientific">Burkholderia cenocepacia</name>
    <dbReference type="NCBI Taxonomy" id="95486"/>
    <lineage>
        <taxon>Bacteria</taxon>
        <taxon>Pseudomonadati</taxon>
        <taxon>Pseudomonadota</taxon>
        <taxon>Betaproteobacteria</taxon>
        <taxon>Burkholderiales</taxon>
        <taxon>Burkholderiaceae</taxon>
        <taxon>Burkholderia</taxon>
        <taxon>Burkholderia cepacia complex</taxon>
    </lineage>
</organism>
<evidence type="ECO:0000313" key="3">
    <source>
        <dbReference type="EMBL" id="MCW3714153.1"/>
    </source>
</evidence>
<reference evidence="3" key="1">
    <citation type="submission" date="2015-02" db="EMBL/GenBank/DDBJ databases">
        <authorList>
            <person name="Patil P.P."/>
            <person name="Midha S."/>
            <person name="Mali S."/>
            <person name="Gautam V."/>
            <person name="Dash L."/>
            <person name="Kumar S."/>
            <person name="Shastri J."/>
            <person name="Singhal L."/>
            <person name="Patil P.B."/>
        </authorList>
    </citation>
    <scope>NUCLEOTIDE SEQUENCE</scope>
    <source>
        <strain evidence="3">BC-19</strain>
    </source>
</reference>
<reference evidence="4 5" key="2">
    <citation type="submission" date="2016-08" db="EMBL/GenBank/DDBJ databases">
        <authorList>
            <person name="Seilhamer J.J."/>
        </authorList>
    </citation>
    <scope>NUCLEOTIDE SEQUENCE [LARGE SCALE GENOMIC DNA]</scope>
    <source>
        <strain evidence="4 5">VC14762</strain>
    </source>
</reference>
<dbReference type="InterPro" id="IPR001296">
    <property type="entry name" value="Glyco_trans_1"/>
</dbReference>
<dbReference type="Proteomes" id="UP000188543">
    <property type="component" value="Unassembled WGS sequence"/>
</dbReference>
<reference evidence="3" key="5">
    <citation type="submission" date="2021-09" db="EMBL/GenBank/DDBJ databases">
        <authorList>
            <person name="Saroha T."/>
            <person name="Patil P."/>
            <person name="Gautam D.V."/>
            <person name="Patil D.P.B."/>
        </authorList>
    </citation>
    <scope>NUCLEOTIDE SEQUENCE</scope>
    <source>
        <strain evidence="3">BC-19</strain>
    </source>
</reference>
<reference evidence="3 6" key="4">
    <citation type="journal article" date="2017" name="Front. Microbiol.">
        <title>Genomics Reveals a Unique Clone of Burkholderia cenocepacia Harboring an Actively Excising Novel Genomic Island.</title>
        <authorList>
            <person name="Patil P.P."/>
            <person name="Mali S."/>
            <person name="Midha S."/>
            <person name="Gautam V."/>
            <person name="Dash L."/>
            <person name="Kumar S."/>
            <person name="Shastri J."/>
            <person name="Singhal L."/>
            <person name="Patil P.B."/>
        </authorList>
    </citation>
    <scope>NUCLEOTIDE SEQUENCE [LARGE SCALE GENOMIC DNA]</scope>
    <source>
        <strain evidence="3 6">BC-19</strain>
    </source>
</reference>
<evidence type="ECO:0000259" key="2">
    <source>
        <dbReference type="Pfam" id="PF13439"/>
    </source>
</evidence>
<accession>A0A1V2VR84</accession>
<evidence type="ECO:0000313" key="6">
    <source>
        <dbReference type="Proteomes" id="UP000191686"/>
    </source>
</evidence>
<evidence type="ECO:0000313" key="4">
    <source>
        <dbReference type="EMBL" id="ONU73794.1"/>
    </source>
</evidence>
<dbReference type="Pfam" id="PF13439">
    <property type="entry name" value="Glyco_transf_4"/>
    <property type="match status" value="1"/>
</dbReference>
<evidence type="ECO:0000313" key="5">
    <source>
        <dbReference type="Proteomes" id="UP000188543"/>
    </source>
</evidence>
<dbReference type="PANTHER" id="PTHR12526:SF627">
    <property type="entry name" value="D-RHAMNOSYLTRANSFERASE WBPZ"/>
    <property type="match status" value="1"/>
</dbReference>
<dbReference type="CDD" id="cd03795">
    <property type="entry name" value="GT4_WfcD-like"/>
    <property type="match status" value="1"/>
</dbReference>
<dbReference type="Pfam" id="PF00534">
    <property type="entry name" value="Glycos_transf_1"/>
    <property type="match status" value="1"/>
</dbReference>
<dbReference type="PANTHER" id="PTHR12526">
    <property type="entry name" value="GLYCOSYLTRANSFERASE"/>
    <property type="match status" value="1"/>
</dbReference>
<comment type="caution">
    <text evidence="4">The sequence shown here is derived from an EMBL/GenBank/DDBJ whole genome shotgun (WGS) entry which is preliminary data.</text>
</comment>
<keyword evidence="4" id="KW-0808">Transferase</keyword>
<protein>
    <submittedName>
        <fullName evidence="4">Glycosyl transferase family 1</fullName>
    </submittedName>
    <submittedName>
        <fullName evidence="3">Glycosyltransferase family 4 protein</fullName>
    </submittedName>
</protein>
<dbReference type="SUPFAM" id="SSF53756">
    <property type="entry name" value="UDP-Glycosyltransferase/glycogen phosphorylase"/>
    <property type="match status" value="1"/>
</dbReference>
<dbReference type="Proteomes" id="UP000191686">
    <property type="component" value="Unassembled WGS sequence"/>
</dbReference>